<dbReference type="Proteomes" id="UP000251993">
    <property type="component" value="Chromosome"/>
</dbReference>
<evidence type="ECO:0008006" key="4">
    <source>
        <dbReference type="Google" id="ProtNLM"/>
    </source>
</evidence>
<dbReference type="KEGG" id="run:DR864_24265"/>
<evidence type="ECO:0000313" key="2">
    <source>
        <dbReference type="EMBL" id="AXE20629.1"/>
    </source>
</evidence>
<proteinExistence type="predicted"/>
<dbReference type="EMBL" id="CP030850">
    <property type="protein sequence ID" value="AXE20629.1"/>
    <property type="molecule type" value="Genomic_DNA"/>
</dbReference>
<organism evidence="2 3">
    <name type="scientific">Runella rosea</name>
    <dbReference type="NCBI Taxonomy" id="2259595"/>
    <lineage>
        <taxon>Bacteria</taxon>
        <taxon>Pseudomonadati</taxon>
        <taxon>Bacteroidota</taxon>
        <taxon>Cytophagia</taxon>
        <taxon>Cytophagales</taxon>
        <taxon>Spirosomataceae</taxon>
        <taxon>Runella</taxon>
    </lineage>
</organism>
<keyword evidence="1" id="KW-1133">Transmembrane helix</keyword>
<dbReference type="AlphaFoldDB" id="A0A344TPQ8"/>
<evidence type="ECO:0000313" key="3">
    <source>
        <dbReference type="Proteomes" id="UP000251993"/>
    </source>
</evidence>
<name>A0A344TPQ8_9BACT</name>
<accession>A0A344TPQ8</accession>
<keyword evidence="3" id="KW-1185">Reference proteome</keyword>
<keyword evidence="1" id="KW-0472">Membrane</keyword>
<feature type="transmembrane region" description="Helical" evidence="1">
    <location>
        <begin position="7"/>
        <end position="29"/>
    </location>
</feature>
<dbReference type="OrthoDB" id="1027344at2"/>
<protein>
    <recommendedName>
        <fullName evidence="4">DUF4157 domain-containing protein</fullName>
    </recommendedName>
</protein>
<reference evidence="2 3" key="1">
    <citation type="submission" date="2018-07" db="EMBL/GenBank/DDBJ databases">
        <title>Genome sequencing of Runella.</title>
        <authorList>
            <person name="Baek M.-G."/>
            <person name="Yi H."/>
        </authorList>
    </citation>
    <scope>NUCLEOTIDE SEQUENCE [LARGE SCALE GENOMIC DNA]</scope>
    <source>
        <strain evidence="2 3">HYN0085</strain>
    </source>
</reference>
<keyword evidence="1" id="KW-0812">Transmembrane</keyword>
<gene>
    <name evidence="2" type="ORF">DR864_24265</name>
</gene>
<feature type="transmembrane region" description="Helical" evidence="1">
    <location>
        <begin position="49"/>
        <end position="71"/>
    </location>
</feature>
<dbReference type="RefSeq" id="WP_114069392.1">
    <property type="nucleotide sequence ID" value="NZ_CP030850.1"/>
</dbReference>
<sequence>MPKQFRLPMILVHTPFLWVEGLTFFPWVFCREARPPKWLLNHERIHLRQQLELGIFLFYAWYLVEFLVRLIQYRRRYLAYRNISFEREAYGNDQNLNYLETRRAWGFWQYF</sequence>
<evidence type="ECO:0000256" key="1">
    <source>
        <dbReference type="SAM" id="Phobius"/>
    </source>
</evidence>